<dbReference type="OrthoDB" id="166472at2"/>
<protein>
    <recommendedName>
        <fullName evidence="3">DUF3467 domain-containing protein</fullName>
    </recommendedName>
</protein>
<dbReference type="KEGG" id="atm:ANT_26610"/>
<dbReference type="AlphaFoldDB" id="E8N0D8"/>
<dbReference type="HOGENOM" id="CLU_2550946_0_0_0"/>
<sequence>MSLFLLDDTLRVSVFYDRSSEENEICLYFEEETPAVFRDSETRLPLSPVQAKTLVQALLEALQEHEKDHSYPIQESNDEHHK</sequence>
<dbReference type="Proteomes" id="UP000008922">
    <property type="component" value="Chromosome"/>
</dbReference>
<reference evidence="1 2" key="1">
    <citation type="submission" date="2010-12" db="EMBL/GenBank/DDBJ databases">
        <title>Whole genome sequence of Anaerolinea thermophila UNI-1.</title>
        <authorList>
            <person name="Narita-Yamada S."/>
            <person name="Kishi E."/>
            <person name="Watanabe Y."/>
            <person name="Takasaki K."/>
            <person name="Ankai A."/>
            <person name="Oguchi A."/>
            <person name="Fukui S."/>
            <person name="Takahashi M."/>
            <person name="Yashiro I."/>
            <person name="Hosoyama A."/>
            <person name="Sekiguchi Y."/>
            <person name="Hanada S."/>
            <person name="Fujita N."/>
        </authorList>
    </citation>
    <scope>NUCLEOTIDE SEQUENCE [LARGE SCALE GENOMIC DNA]</scope>
    <source>
        <strain evidence="2">DSM 14523 / JCM 11388 / NBRC 100420 / UNI-1</strain>
    </source>
</reference>
<accession>E8N0D8</accession>
<dbReference type="STRING" id="926569.ANT_26610"/>
<proteinExistence type="predicted"/>
<evidence type="ECO:0000313" key="1">
    <source>
        <dbReference type="EMBL" id="BAJ64687.1"/>
    </source>
</evidence>
<gene>
    <name evidence="1" type="ordered locus">ANT_26610</name>
</gene>
<dbReference type="InParanoid" id="E8N0D8"/>
<dbReference type="EMBL" id="AP012029">
    <property type="protein sequence ID" value="BAJ64687.1"/>
    <property type="molecule type" value="Genomic_DNA"/>
</dbReference>
<evidence type="ECO:0000313" key="2">
    <source>
        <dbReference type="Proteomes" id="UP000008922"/>
    </source>
</evidence>
<organism evidence="1 2">
    <name type="scientific">Anaerolinea thermophila (strain DSM 14523 / JCM 11388 / NBRC 100420 / UNI-1)</name>
    <dbReference type="NCBI Taxonomy" id="926569"/>
    <lineage>
        <taxon>Bacteria</taxon>
        <taxon>Bacillati</taxon>
        <taxon>Chloroflexota</taxon>
        <taxon>Anaerolineae</taxon>
        <taxon>Anaerolineales</taxon>
        <taxon>Anaerolineaceae</taxon>
        <taxon>Anaerolinea</taxon>
    </lineage>
</organism>
<dbReference type="RefSeq" id="WP_013561039.1">
    <property type="nucleotide sequence ID" value="NC_014960.1"/>
</dbReference>
<evidence type="ECO:0008006" key="3">
    <source>
        <dbReference type="Google" id="ProtNLM"/>
    </source>
</evidence>
<name>E8N0D8_ANATU</name>
<keyword evidence="2" id="KW-1185">Reference proteome</keyword>